<dbReference type="InterPro" id="IPR008514">
    <property type="entry name" value="T6SS_Hcp"/>
</dbReference>
<keyword evidence="2" id="KW-1185">Reference proteome</keyword>
<dbReference type="RefSeq" id="WP_174135010.1">
    <property type="nucleotide sequence ID" value="NZ_JABUFE010000001.1"/>
</dbReference>
<comment type="caution">
    <text evidence="1">The sequence shown here is derived from an EMBL/GenBank/DDBJ whole genome shotgun (WGS) entry which is preliminary data.</text>
</comment>
<reference evidence="1 2" key="1">
    <citation type="submission" date="2020-06" db="EMBL/GenBank/DDBJ databases">
        <title>Sulfitobacter algicola sp. nov., isolated from green algae.</title>
        <authorList>
            <person name="Wang C."/>
        </authorList>
    </citation>
    <scope>NUCLEOTIDE SEQUENCE [LARGE SCALE GENOMIC DNA]</scope>
    <source>
        <strain evidence="1 2">1151</strain>
    </source>
</reference>
<dbReference type="Pfam" id="PF05638">
    <property type="entry name" value="T6SS_HCP"/>
    <property type="match status" value="1"/>
</dbReference>
<dbReference type="Gene3D" id="2.30.110.20">
    <property type="entry name" value="Hcp1-like"/>
    <property type="match status" value="1"/>
</dbReference>
<organism evidence="1 2">
    <name type="scientific">Parasulfitobacter algicola</name>
    <dbReference type="NCBI Taxonomy" id="2614809"/>
    <lineage>
        <taxon>Bacteria</taxon>
        <taxon>Pseudomonadati</taxon>
        <taxon>Pseudomonadota</taxon>
        <taxon>Alphaproteobacteria</taxon>
        <taxon>Rhodobacterales</taxon>
        <taxon>Roseobacteraceae</taxon>
        <taxon>Parasulfitobacter</taxon>
    </lineage>
</organism>
<evidence type="ECO:0000313" key="1">
    <source>
        <dbReference type="EMBL" id="NSX53740.1"/>
    </source>
</evidence>
<proteinExistence type="predicted"/>
<gene>
    <name evidence="1" type="ORF">HRQ87_02900</name>
</gene>
<accession>A0ABX2IRM2</accession>
<dbReference type="Proteomes" id="UP000777935">
    <property type="component" value="Unassembled WGS sequence"/>
</dbReference>
<name>A0ABX2IRM2_9RHOB</name>
<protein>
    <submittedName>
        <fullName evidence="1">Type VI secretion system tube protein Hcp</fullName>
    </submittedName>
</protein>
<dbReference type="InterPro" id="IPR036624">
    <property type="entry name" value="Hcp1-lik_sf"/>
</dbReference>
<dbReference type="SUPFAM" id="SSF141452">
    <property type="entry name" value="Hcp1-like"/>
    <property type="match status" value="1"/>
</dbReference>
<dbReference type="EMBL" id="JABUFE010000001">
    <property type="protein sequence ID" value="NSX53740.1"/>
    <property type="molecule type" value="Genomic_DNA"/>
</dbReference>
<sequence length="159" mass="17525">MPIYLQIDGIPGNVTEEGYENWIKLDTCCGGVHRLLKSPAGDVANRDGGTVTINPITCSKGHCSASAKLEKEGWIGHQGRPAKIHFVTNGNPNLVTKEVELKDVLVEYYNYDSSDGNVAQENFQLNFTEISVTAHTYDKNNSVKDTSRYWFSLVTNKGG</sequence>
<evidence type="ECO:0000313" key="2">
    <source>
        <dbReference type="Proteomes" id="UP000777935"/>
    </source>
</evidence>